<accession>A0A223HYI7</accession>
<evidence type="ECO:0000313" key="1">
    <source>
        <dbReference type="EMBL" id="AST57345.1"/>
    </source>
</evidence>
<name>A0A223HYI7_THETR</name>
<dbReference type="FunFam" id="3.30.70.270:FF:000001">
    <property type="entry name" value="Diguanylate cyclase domain protein"/>
    <property type="match status" value="1"/>
</dbReference>
<dbReference type="PANTHER" id="PTHR45138">
    <property type="entry name" value="REGULATORY COMPONENTS OF SENSORY TRANSDUCTION SYSTEM"/>
    <property type="match status" value="1"/>
</dbReference>
<gene>
    <name evidence="1" type="ORF">Thert_01265</name>
</gene>
<dbReference type="Proteomes" id="UP000214975">
    <property type="component" value="Chromosome"/>
</dbReference>
<dbReference type="InterPro" id="IPR043128">
    <property type="entry name" value="Rev_trsase/Diguanyl_cyclase"/>
</dbReference>
<dbReference type="EMBL" id="CP016893">
    <property type="protein sequence ID" value="AST57345.1"/>
    <property type="molecule type" value="Genomic_DNA"/>
</dbReference>
<dbReference type="CDD" id="cd01949">
    <property type="entry name" value="GGDEF"/>
    <property type="match status" value="1"/>
</dbReference>
<dbReference type="InterPro" id="IPR050469">
    <property type="entry name" value="Diguanylate_Cyclase"/>
</dbReference>
<dbReference type="SMART" id="SM00267">
    <property type="entry name" value="GGDEF"/>
    <property type="match status" value="1"/>
</dbReference>
<dbReference type="RefSeq" id="WP_094397192.1">
    <property type="nucleotide sequence ID" value="NZ_CP016893.1"/>
</dbReference>
<evidence type="ECO:0000313" key="2">
    <source>
        <dbReference type="Proteomes" id="UP000214975"/>
    </source>
</evidence>
<sequence>MKIIDFCAIILLFLITLITYYAANSIVFILIQIFICITICIYTYVLKNNARIDKLTSLYNRKYFDYILSDKLKRLRSRANLALLICDIDNFKLINDTYGHVTGDAVLAELADILKANIRKSDTAYRYGGEEFAIIMPNTNCNEAEVVAMRIKKAVEKHYFKTNVTVTVSVGVAVTDYKVSAVDIVIKADKALYIAKKQKNTVVCLQM</sequence>
<dbReference type="Pfam" id="PF00990">
    <property type="entry name" value="GGDEF"/>
    <property type="match status" value="1"/>
</dbReference>
<dbReference type="AlphaFoldDB" id="A0A223HYI7"/>
<dbReference type="InterPro" id="IPR000160">
    <property type="entry name" value="GGDEF_dom"/>
</dbReference>
<dbReference type="PANTHER" id="PTHR45138:SF9">
    <property type="entry name" value="DIGUANYLATE CYCLASE DGCM-RELATED"/>
    <property type="match status" value="1"/>
</dbReference>
<dbReference type="SUPFAM" id="SSF55073">
    <property type="entry name" value="Nucleotide cyclase"/>
    <property type="match status" value="1"/>
</dbReference>
<reference evidence="1 2" key="1">
    <citation type="submission" date="2016-08" db="EMBL/GenBank/DDBJ databases">
        <title>A novel genetic cassette of butanologenic Thermoanaerobacterium thermosaccharolyticum that directly convert cellulose to butanol.</title>
        <authorList>
            <person name="Li T."/>
            <person name="He J."/>
        </authorList>
    </citation>
    <scope>NUCLEOTIDE SEQUENCE [LARGE SCALE GENOMIC DNA]</scope>
    <source>
        <strain evidence="1 2">TG57</strain>
    </source>
</reference>
<dbReference type="PROSITE" id="PS50887">
    <property type="entry name" value="GGDEF"/>
    <property type="match status" value="1"/>
</dbReference>
<organism evidence="1 2">
    <name type="scientific">Thermoanaerobacterium thermosaccharolyticum</name>
    <name type="common">Clostridium thermosaccharolyticum</name>
    <dbReference type="NCBI Taxonomy" id="1517"/>
    <lineage>
        <taxon>Bacteria</taxon>
        <taxon>Bacillati</taxon>
        <taxon>Bacillota</taxon>
        <taxon>Clostridia</taxon>
        <taxon>Thermoanaerobacterales</taxon>
        <taxon>Thermoanaerobacteraceae</taxon>
        <taxon>Thermoanaerobacterium</taxon>
    </lineage>
</organism>
<protein>
    <submittedName>
        <fullName evidence="1">Diguanylate cyclase</fullName>
    </submittedName>
</protein>
<dbReference type="InterPro" id="IPR029787">
    <property type="entry name" value="Nucleotide_cyclase"/>
</dbReference>
<dbReference type="Gene3D" id="3.30.70.270">
    <property type="match status" value="1"/>
</dbReference>
<dbReference type="GO" id="GO:0052621">
    <property type="term" value="F:diguanylate cyclase activity"/>
    <property type="evidence" value="ECO:0007669"/>
    <property type="project" value="TreeGrafter"/>
</dbReference>
<proteinExistence type="predicted"/>
<dbReference type="NCBIfam" id="TIGR00254">
    <property type="entry name" value="GGDEF"/>
    <property type="match status" value="1"/>
</dbReference>